<evidence type="ECO:0000313" key="4">
    <source>
        <dbReference type="Proteomes" id="UP001595839"/>
    </source>
</evidence>
<dbReference type="Pfam" id="PF04717">
    <property type="entry name" value="Phage_base_V"/>
    <property type="match status" value="1"/>
</dbReference>
<dbReference type="Proteomes" id="UP001595839">
    <property type="component" value="Unassembled WGS sequence"/>
</dbReference>
<protein>
    <submittedName>
        <fullName evidence="3">Phage baseplate assembly protein V</fullName>
    </submittedName>
</protein>
<sequence>MTPLYGTYSGLVVTAQDPQNRGRVRLRIPQIMGTAVSGWAEPASIGTALPGDQVYVAFDGGDRSHPIYWPRLRTAVPGLWTPLALEPGWTASSAGSPVYRVTQDGMVELSGSVETSTAIGLGVTVKFASLPQGAWPIEAHRATTATVYRSAYNSKTVLGEYRATTTTTSLTYVTDPNGPSFTFVAPASGQVIITWGALMQNSTAASRCLMSCRVSLGGTTIAVEEDNRSAETQSTNNASTSNARSVTGLTPGTTYTVTAYYRTTDASTTATFDNKWMVVIPVGQHDTPAARITLTTSGDVQALFPAGAASPYDMSLTGVRARII</sequence>
<reference evidence="4" key="1">
    <citation type="journal article" date="2019" name="Int. J. Syst. Evol. Microbiol.">
        <title>The Global Catalogue of Microorganisms (GCM) 10K type strain sequencing project: providing services to taxonomists for standard genome sequencing and annotation.</title>
        <authorList>
            <consortium name="The Broad Institute Genomics Platform"/>
            <consortium name="The Broad Institute Genome Sequencing Center for Infectious Disease"/>
            <person name="Wu L."/>
            <person name="Ma J."/>
        </authorList>
    </citation>
    <scope>NUCLEOTIDE SEQUENCE [LARGE SCALE GENOMIC DNA]</scope>
    <source>
        <strain evidence="4">CGMCC 4.7177</strain>
    </source>
</reference>
<dbReference type="EMBL" id="JBHSFK010000002">
    <property type="protein sequence ID" value="MFC4498536.1"/>
    <property type="molecule type" value="Genomic_DNA"/>
</dbReference>
<feature type="domain" description="Gp5/Type VI secretion system Vgr protein OB-fold" evidence="2">
    <location>
        <begin position="8"/>
        <end position="69"/>
    </location>
</feature>
<gene>
    <name evidence="3" type="ORF">ACFPIH_03190</name>
</gene>
<dbReference type="InterPro" id="IPR006531">
    <property type="entry name" value="Gp5/Vgr_OB"/>
</dbReference>
<feature type="region of interest" description="Disordered" evidence="1">
    <location>
        <begin position="226"/>
        <end position="246"/>
    </location>
</feature>
<evidence type="ECO:0000259" key="2">
    <source>
        <dbReference type="Pfam" id="PF04717"/>
    </source>
</evidence>
<organism evidence="3 4">
    <name type="scientific">Streptomyces vulcanius</name>
    <dbReference type="NCBI Taxonomy" id="1441876"/>
    <lineage>
        <taxon>Bacteria</taxon>
        <taxon>Bacillati</taxon>
        <taxon>Actinomycetota</taxon>
        <taxon>Actinomycetes</taxon>
        <taxon>Kitasatosporales</taxon>
        <taxon>Streptomycetaceae</taxon>
        <taxon>Streptomyces</taxon>
    </lineage>
</organism>
<accession>A0ABV9ALS8</accession>
<keyword evidence="4" id="KW-1185">Reference proteome</keyword>
<name>A0ABV9ALS8_9ACTN</name>
<evidence type="ECO:0000313" key="3">
    <source>
        <dbReference type="EMBL" id="MFC4498536.1"/>
    </source>
</evidence>
<proteinExistence type="predicted"/>
<dbReference type="SUPFAM" id="SSF69255">
    <property type="entry name" value="gp5 N-terminal domain-like"/>
    <property type="match status" value="1"/>
</dbReference>
<comment type="caution">
    <text evidence="3">The sequence shown here is derived from an EMBL/GenBank/DDBJ whole genome shotgun (WGS) entry which is preliminary data.</text>
</comment>
<dbReference type="RefSeq" id="WP_381167944.1">
    <property type="nucleotide sequence ID" value="NZ_JBHSFK010000002.1"/>
</dbReference>
<feature type="compositionally biased region" description="Low complexity" evidence="1">
    <location>
        <begin position="230"/>
        <end position="246"/>
    </location>
</feature>
<evidence type="ECO:0000256" key="1">
    <source>
        <dbReference type="SAM" id="MobiDB-lite"/>
    </source>
</evidence>